<accession>A0AAR2IZ83</accession>
<evidence type="ECO:0000256" key="12">
    <source>
        <dbReference type="PROSITE-ProRule" id="PRU00042"/>
    </source>
</evidence>
<dbReference type="Ensembl" id="ENSPNAT00000087444.1">
    <property type="protein sequence ID" value="ENSPNAP00000043354.1"/>
    <property type="gene ID" value="ENSPNAG00000031228.1"/>
</dbReference>
<evidence type="ECO:0000256" key="3">
    <source>
        <dbReference type="ARBA" id="ARBA00022553"/>
    </source>
</evidence>
<dbReference type="InterPro" id="IPR057986">
    <property type="entry name" value="TPR_Rlf/292/654"/>
</dbReference>
<dbReference type="AlphaFoldDB" id="A0AAR2IZ83"/>
<evidence type="ECO:0000256" key="9">
    <source>
        <dbReference type="ARBA" id="ARBA00023125"/>
    </source>
</evidence>
<dbReference type="Gene3D" id="3.30.160.60">
    <property type="entry name" value="Classic Zinc Finger"/>
    <property type="match status" value="1"/>
</dbReference>
<dbReference type="GeneTree" id="ENSGT00950000183034"/>
<reference evidence="15 16" key="1">
    <citation type="submission" date="2020-10" db="EMBL/GenBank/DDBJ databases">
        <title>Pygocentrus nattereri (red-bellied piranha) genome, fPygNat1, primary haplotype.</title>
        <authorList>
            <person name="Myers G."/>
            <person name="Meyer A."/>
            <person name="Karagic N."/>
            <person name="Pippel M."/>
            <person name="Winkler S."/>
            <person name="Tracey A."/>
            <person name="Wood J."/>
            <person name="Formenti G."/>
            <person name="Howe K."/>
            <person name="Fedrigo O."/>
            <person name="Jarvis E.D."/>
        </authorList>
    </citation>
    <scope>NUCLEOTIDE SEQUENCE [LARGE SCALE GENOMIC DNA]</scope>
</reference>
<keyword evidence="8" id="KW-0805">Transcription regulation</keyword>
<evidence type="ECO:0000256" key="10">
    <source>
        <dbReference type="ARBA" id="ARBA00023163"/>
    </source>
</evidence>
<keyword evidence="3" id="KW-0597">Phosphoprotein</keyword>
<feature type="domain" description="C2H2-type" evidence="14">
    <location>
        <begin position="242"/>
        <end position="264"/>
    </location>
</feature>
<evidence type="ECO:0000256" key="7">
    <source>
        <dbReference type="ARBA" id="ARBA00022833"/>
    </source>
</evidence>
<dbReference type="SMART" id="SM00355">
    <property type="entry name" value="ZnF_C2H2"/>
    <property type="match status" value="2"/>
</dbReference>
<evidence type="ECO:0000256" key="8">
    <source>
        <dbReference type="ARBA" id="ARBA00023015"/>
    </source>
</evidence>
<evidence type="ECO:0000256" key="13">
    <source>
        <dbReference type="SAM" id="MobiDB-lite"/>
    </source>
</evidence>
<dbReference type="GO" id="GO:0000981">
    <property type="term" value="F:DNA-binding transcription factor activity, RNA polymerase II-specific"/>
    <property type="evidence" value="ECO:0007669"/>
    <property type="project" value="TreeGrafter"/>
</dbReference>
<dbReference type="PANTHER" id="PTHR15507:SF14">
    <property type="entry name" value="ZINC FINGER PROTEIN 292"/>
    <property type="match status" value="1"/>
</dbReference>
<evidence type="ECO:0000259" key="14">
    <source>
        <dbReference type="PROSITE" id="PS50157"/>
    </source>
</evidence>
<sequence length="311" mass="35869">MEKHLNCTKNFGFFSNLQLDKTGLPTCIEMCIRALRMESCEGANKATICKTISCLLPADLEVKRACQLTEFLLEPTVDSYYAVETLYNEPDQKLEEESLPIPNSLRCELLLVFKTQWPFDPEFWDWKTLKRHCLGLMGEEASIVSSIDELNDDHPEEQDDLALPPEFKDVSEYFLDATNELKEIADQRQKNREMKKLREKGFVSARFRNWQAYMQYCVLCDKEFLGHRIVRHAQTHFKDGYYSCPICLETFETRETLDPHVASHVKMSCKERLAAMKTTKKLASEKAASQSAYPVEPLPDQSSQPSKEAVQ</sequence>
<keyword evidence="4" id="KW-0479">Metal-binding</keyword>
<dbReference type="Pfam" id="PF25420">
    <property type="entry name" value="zf-C2H2_ZN292"/>
    <property type="match status" value="1"/>
</dbReference>
<keyword evidence="10" id="KW-0804">Transcription</keyword>
<evidence type="ECO:0000313" key="15">
    <source>
        <dbReference type="Ensembl" id="ENSPNAP00000043354.1"/>
    </source>
</evidence>
<evidence type="ECO:0000256" key="2">
    <source>
        <dbReference type="ARBA" id="ARBA00006991"/>
    </source>
</evidence>
<dbReference type="PROSITE" id="PS50157">
    <property type="entry name" value="ZINC_FINGER_C2H2_2"/>
    <property type="match status" value="1"/>
</dbReference>
<reference evidence="15" key="3">
    <citation type="submission" date="2025-09" db="UniProtKB">
        <authorList>
            <consortium name="Ensembl"/>
        </authorList>
    </citation>
    <scope>IDENTIFICATION</scope>
</reference>
<dbReference type="InterPro" id="IPR052251">
    <property type="entry name" value="GH-ZnFinger_Regulators"/>
</dbReference>
<evidence type="ECO:0000256" key="4">
    <source>
        <dbReference type="ARBA" id="ARBA00022723"/>
    </source>
</evidence>
<evidence type="ECO:0000313" key="16">
    <source>
        <dbReference type="Proteomes" id="UP001501920"/>
    </source>
</evidence>
<name>A0AAR2IZ83_PYGNA</name>
<keyword evidence="7" id="KW-0862">Zinc</keyword>
<keyword evidence="11" id="KW-0539">Nucleus</keyword>
<dbReference type="GO" id="GO:0008270">
    <property type="term" value="F:zinc ion binding"/>
    <property type="evidence" value="ECO:0007669"/>
    <property type="project" value="UniProtKB-KW"/>
</dbReference>
<protein>
    <recommendedName>
        <fullName evidence="14">C2H2-type domain-containing protein</fullName>
    </recommendedName>
</protein>
<organism evidence="15 16">
    <name type="scientific">Pygocentrus nattereri</name>
    <name type="common">Red-bellied piranha</name>
    <dbReference type="NCBI Taxonomy" id="42514"/>
    <lineage>
        <taxon>Eukaryota</taxon>
        <taxon>Metazoa</taxon>
        <taxon>Chordata</taxon>
        <taxon>Craniata</taxon>
        <taxon>Vertebrata</taxon>
        <taxon>Euteleostomi</taxon>
        <taxon>Actinopterygii</taxon>
        <taxon>Neopterygii</taxon>
        <taxon>Teleostei</taxon>
        <taxon>Ostariophysi</taxon>
        <taxon>Characiformes</taxon>
        <taxon>Characoidei</taxon>
        <taxon>Pygocentrus</taxon>
    </lineage>
</organism>
<reference evidence="15" key="2">
    <citation type="submission" date="2025-08" db="UniProtKB">
        <authorList>
            <consortium name="Ensembl"/>
        </authorList>
    </citation>
    <scope>IDENTIFICATION</scope>
</reference>
<dbReference type="GO" id="GO:0003677">
    <property type="term" value="F:DNA binding"/>
    <property type="evidence" value="ECO:0007669"/>
    <property type="project" value="UniProtKB-KW"/>
</dbReference>
<evidence type="ECO:0000256" key="11">
    <source>
        <dbReference type="ARBA" id="ARBA00023242"/>
    </source>
</evidence>
<dbReference type="Proteomes" id="UP001501920">
    <property type="component" value="Chromosome 4"/>
</dbReference>
<evidence type="ECO:0000256" key="1">
    <source>
        <dbReference type="ARBA" id="ARBA00004123"/>
    </source>
</evidence>
<comment type="similarity">
    <text evidence="2">Belongs to the krueppel C2H2-type zinc-finger protein family.</text>
</comment>
<dbReference type="Pfam" id="PF25580">
    <property type="entry name" value="TPR_Rlf"/>
    <property type="match status" value="1"/>
</dbReference>
<dbReference type="PANTHER" id="PTHR15507">
    <property type="entry name" value="ZINC FINGER PROTEIN RLF"/>
    <property type="match status" value="1"/>
</dbReference>
<dbReference type="PROSITE" id="PS00028">
    <property type="entry name" value="ZINC_FINGER_C2H2_1"/>
    <property type="match status" value="1"/>
</dbReference>
<keyword evidence="16" id="KW-1185">Reference proteome</keyword>
<dbReference type="InterPro" id="IPR013087">
    <property type="entry name" value="Znf_C2H2_type"/>
</dbReference>
<keyword evidence="9" id="KW-0238">DNA-binding</keyword>
<feature type="compositionally biased region" description="Polar residues" evidence="13">
    <location>
        <begin position="300"/>
        <end position="311"/>
    </location>
</feature>
<keyword evidence="6 12" id="KW-0863">Zinc-finger</keyword>
<evidence type="ECO:0000256" key="6">
    <source>
        <dbReference type="ARBA" id="ARBA00022771"/>
    </source>
</evidence>
<dbReference type="GO" id="GO:0005634">
    <property type="term" value="C:nucleus"/>
    <property type="evidence" value="ECO:0007669"/>
    <property type="project" value="UniProtKB-SubCell"/>
</dbReference>
<evidence type="ECO:0000256" key="5">
    <source>
        <dbReference type="ARBA" id="ARBA00022737"/>
    </source>
</evidence>
<comment type="subcellular location">
    <subcellularLocation>
        <location evidence="1">Nucleus</location>
    </subcellularLocation>
</comment>
<keyword evidence="5" id="KW-0677">Repeat</keyword>
<feature type="region of interest" description="Disordered" evidence="13">
    <location>
        <begin position="280"/>
        <end position="311"/>
    </location>
</feature>
<proteinExistence type="inferred from homology"/>